<feature type="compositionally biased region" description="Polar residues" evidence="1">
    <location>
        <begin position="267"/>
        <end position="276"/>
    </location>
</feature>
<feature type="region of interest" description="Disordered" evidence="1">
    <location>
        <begin position="123"/>
        <end position="190"/>
    </location>
</feature>
<gene>
    <name evidence="2" type="ORF">HK100_012234</name>
</gene>
<protein>
    <submittedName>
        <fullName evidence="2">Uncharacterized protein</fullName>
    </submittedName>
</protein>
<feature type="compositionally biased region" description="Basic residues" evidence="1">
    <location>
        <begin position="157"/>
        <end position="173"/>
    </location>
</feature>
<feature type="region of interest" description="Disordered" evidence="1">
    <location>
        <begin position="87"/>
        <end position="110"/>
    </location>
</feature>
<name>A0AAD5XG18_9FUNG</name>
<keyword evidence="3" id="KW-1185">Reference proteome</keyword>
<reference evidence="2" key="1">
    <citation type="submission" date="2020-05" db="EMBL/GenBank/DDBJ databases">
        <title>Phylogenomic resolution of chytrid fungi.</title>
        <authorList>
            <person name="Stajich J.E."/>
            <person name="Amses K."/>
            <person name="Simmons R."/>
            <person name="Seto K."/>
            <person name="Myers J."/>
            <person name="Bonds A."/>
            <person name="Quandt C.A."/>
            <person name="Barry K."/>
            <person name="Liu P."/>
            <person name="Grigoriev I."/>
            <person name="Longcore J.E."/>
            <person name="James T.Y."/>
        </authorList>
    </citation>
    <scope>NUCLEOTIDE SEQUENCE</scope>
    <source>
        <strain evidence="2">JEL0513</strain>
    </source>
</reference>
<evidence type="ECO:0000256" key="1">
    <source>
        <dbReference type="SAM" id="MobiDB-lite"/>
    </source>
</evidence>
<dbReference type="EMBL" id="JADGJH010000855">
    <property type="protein sequence ID" value="KAJ3121788.1"/>
    <property type="molecule type" value="Genomic_DNA"/>
</dbReference>
<comment type="caution">
    <text evidence="2">The sequence shown here is derived from an EMBL/GenBank/DDBJ whole genome shotgun (WGS) entry which is preliminary data.</text>
</comment>
<organism evidence="2 3">
    <name type="scientific">Physocladia obscura</name>
    <dbReference type="NCBI Taxonomy" id="109957"/>
    <lineage>
        <taxon>Eukaryota</taxon>
        <taxon>Fungi</taxon>
        <taxon>Fungi incertae sedis</taxon>
        <taxon>Chytridiomycota</taxon>
        <taxon>Chytridiomycota incertae sedis</taxon>
        <taxon>Chytridiomycetes</taxon>
        <taxon>Chytridiales</taxon>
        <taxon>Chytriomycetaceae</taxon>
        <taxon>Physocladia</taxon>
    </lineage>
</organism>
<evidence type="ECO:0000313" key="3">
    <source>
        <dbReference type="Proteomes" id="UP001211907"/>
    </source>
</evidence>
<sequence>MAYKVSFDCVVEQHLRGDEQLFGETRAADSFDHLASGLTARTMAWTPPGGEVVIPQRKGPRLHQGEKLFTHNAKGLDSTRGRSCYPTTQRAWTPPGGEVVIPQRKGPGVHQEEEVVIPQHALTKKHTMNSETTKRTATKWASANDDDEDYENDARVKKSKKNQRLPKKAKNTKHQSIARQKVAKAQREKELETKKKIEKFRYMTNIHEVSIGSVSAEVAEESLLLGSPINKKSPSNNIPICNDNGLARSSKSLHSKSSVDIEPESDCPSSHETQAAQKEDIDIEIDLSQTDDEYHDGTSPFVDLVLACRELNDWWLYPTCWRVLDFRPTNSYFKLSNKQALLYPSVVFEMTQNAPKPGDLWAKIKTTPQFARAYLLVFIIAKMDSDQILMVANKYAEAGFHGVTDMVSQWEDSSDELDLFDDTQKSVKFCSIADIKAFALDGIIKKIMAALTDVSSNTGCITSSERTVDMKLFRPFFDILNSTQEGTHATKVFKEKTRFCDYLLIDSHTKSSHGKNAELGVCLNVGFHEPNTKKSNENSIASVLIARNQNLACLEEIRQNGYADEIKEKQIAMTSALIWAPERITGNYISFVGNGGWVLREFGNVEVPNNIQSLSKLGRALEFFLDWLVITKGTKLIIRSIKSQKRLSPKKNHTMTKNDILLSSPPMKV</sequence>
<accession>A0AAD5XG18</accession>
<feature type="region of interest" description="Disordered" evidence="1">
    <location>
        <begin position="252"/>
        <end position="280"/>
    </location>
</feature>
<dbReference type="Proteomes" id="UP001211907">
    <property type="component" value="Unassembled WGS sequence"/>
</dbReference>
<dbReference type="AlphaFoldDB" id="A0AAD5XG18"/>
<evidence type="ECO:0000313" key="2">
    <source>
        <dbReference type="EMBL" id="KAJ3121788.1"/>
    </source>
</evidence>
<proteinExistence type="predicted"/>